<dbReference type="InterPro" id="IPR045242">
    <property type="entry name" value="Syntaxin"/>
</dbReference>
<dbReference type="Gene3D" id="1.20.58.70">
    <property type="match status" value="1"/>
</dbReference>
<dbReference type="GO" id="GO:0005484">
    <property type="term" value="F:SNAP receptor activity"/>
    <property type="evidence" value="ECO:0007669"/>
    <property type="project" value="TreeGrafter"/>
</dbReference>
<dbReference type="Pfam" id="PF05739">
    <property type="entry name" value="SNARE"/>
    <property type="match status" value="1"/>
</dbReference>
<dbReference type="GO" id="GO:0048278">
    <property type="term" value="P:vesicle docking"/>
    <property type="evidence" value="ECO:0007669"/>
    <property type="project" value="TreeGrafter"/>
</dbReference>
<keyword evidence="10" id="KW-1185">Reference proteome</keyword>
<proteinExistence type="inferred from homology"/>
<feature type="domain" description="T-SNARE coiled-coil homology" evidence="8">
    <location>
        <begin position="158"/>
        <end position="220"/>
    </location>
</feature>
<keyword evidence="4 7" id="KW-1133">Transmembrane helix</keyword>
<keyword evidence="6 7" id="KW-0472">Membrane</keyword>
<dbReference type="SMART" id="SM00503">
    <property type="entry name" value="SynN"/>
    <property type="match status" value="1"/>
</dbReference>
<dbReference type="PANTHER" id="PTHR19957">
    <property type="entry name" value="SYNTAXIN"/>
    <property type="match status" value="1"/>
</dbReference>
<feature type="transmembrane region" description="Helical" evidence="7">
    <location>
        <begin position="233"/>
        <end position="254"/>
    </location>
</feature>
<accession>A0A8E2DSJ0</accession>
<dbReference type="GO" id="GO:0000149">
    <property type="term" value="F:SNARE binding"/>
    <property type="evidence" value="ECO:0007669"/>
    <property type="project" value="TreeGrafter"/>
</dbReference>
<gene>
    <name evidence="9" type="ORF">OBBRIDRAFT_842121</name>
</gene>
<dbReference type="GO" id="GO:0006886">
    <property type="term" value="P:intracellular protein transport"/>
    <property type="evidence" value="ECO:0007669"/>
    <property type="project" value="TreeGrafter"/>
</dbReference>
<dbReference type="PROSITE" id="PS50192">
    <property type="entry name" value="T_SNARE"/>
    <property type="match status" value="1"/>
</dbReference>
<dbReference type="InterPro" id="IPR006011">
    <property type="entry name" value="Syntaxin_N"/>
</dbReference>
<evidence type="ECO:0000259" key="8">
    <source>
        <dbReference type="PROSITE" id="PS50192"/>
    </source>
</evidence>
<evidence type="ECO:0000256" key="4">
    <source>
        <dbReference type="ARBA" id="ARBA00022989"/>
    </source>
</evidence>
<dbReference type="Pfam" id="PF00804">
    <property type="entry name" value="Syntaxin"/>
    <property type="match status" value="1"/>
</dbReference>
<dbReference type="CDD" id="cd15849">
    <property type="entry name" value="SNARE_Sso1"/>
    <property type="match status" value="1"/>
</dbReference>
<evidence type="ECO:0000256" key="1">
    <source>
        <dbReference type="ARBA" id="ARBA00004211"/>
    </source>
</evidence>
<name>A0A8E2DSJ0_9APHY</name>
<feature type="non-terminal residue" evidence="9">
    <location>
        <position position="1"/>
    </location>
</feature>
<dbReference type="GO" id="GO:0006906">
    <property type="term" value="P:vesicle fusion"/>
    <property type="evidence" value="ECO:0007669"/>
    <property type="project" value="TreeGrafter"/>
</dbReference>
<dbReference type="OrthoDB" id="10255013at2759"/>
<dbReference type="InterPro" id="IPR010989">
    <property type="entry name" value="SNARE"/>
</dbReference>
<dbReference type="GO" id="GO:0005886">
    <property type="term" value="C:plasma membrane"/>
    <property type="evidence" value="ECO:0007669"/>
    <property type="project" value="TreeGrafter"/>
</dbReference>
<dbReference type="GO" id="GO:0012505">
    <property type="term" value="C:endomembrane system"/>
    <property type="evidence" value="ECO:0007669"/>
    <property type="project" value="TreeGrafter"/>
</dbReference>
<organism evidence="9 10">
    <name type="scientific">Obba rivulosa</name>
    <dbReference type="NCBI Taxonomy" id="1052685"/>
    <lineage>
        <taxon>Eukaryota</taxon>
        <taxon>Fungi</taxon>
        <taxon>Dikarya</taxon>
        <taxon>Basidiomycota</taxon>
        <taxon>Agaricomycotina</taxon>
        <taxon>Agaricomycetes</taxon>
        <taxon>Polyporales</taxon>
        <taxon>Gelatoporiaceae</taxon>
        <taxon>Obba</taxon>
    </lineage>
</organism>
<evidence type="ECO:0000256" key="3">
    <source>
        <dbReference type="ARBA" id="ARBA00022692"/>
    </source>
</evidence>
<dbReference type="SMART" id="SM00397">
    <property type="entry name" value="t_SNARE"/>
    <property type="match status" value="1"/>
</dbReference>
<dbReference type="PANTHER" id="PTHR19957:SF307">
    <property type="entry name" value="PROTEIN SSO1-RELATED"/>
    <property type="match status" value="1"/>
</dbReference>
<dbReference type="EMBL" id="KV722339">
    <property type="protein sequence ID" value="OCH95020.1"/>
    <property type="molecule type" value="Genomic_DNA"/>
</dbReference>
<keyword evidence="5" id="KW-0175">Coiled coil</keyword>
<sequence length="275" mass="31337">QVTYIQDGVDQFRNNVNRISELHARTLDSTDEAANRQTQALLEDLVNQTRELSNDLKRRIQSLDSIPTGRPQDARIRKNQLALLRSKFVEVLQSYQQVERDYRARYKQRVERQFRIVKPDATPEEVRAVVDDTSGGGDQIFAQALSVSDRYREGRAAYREVQERHDEIRKIEQTLEELAQMFNDMSVLINQQDESLDAIQMTAGRVEADTTAGLQQTEKAVEHARSARRKRWICFWLTVLIVLIIVGIVVGVVVSQNVSNNHKNNSGSGNNTSSG</sequence>
<dbReference type="SUPFAM" id="SSF47661">
    <property type="entry name" value="t-snare proteins"/>
    <property type="match status" value="1"/>
</dbReference>
<evidence type="ECO:0000313" key="9">
    <source>
        <dbReference type="EMBL" id="OCH95020.1"/>
    </source>
</evidence>
<dbReference type="GO" id="GO:0031201">
    <property type="term" value="C:SNARE complex"/>
    <property type="evidence" value="ECO:0007669"/>
    <property type="project" value="TreeGrafter"/>
</dbReference>
<evidence type="ECO:0000256" key="5">
    <source>
        <dbReference type="ARBA" id="ARBA00023054"/>
    </source>
</evidence>
<evidence type="ECO:0000313" key="10">
    <source>
        <dbReference type="Proteomes" id="UP000250043"/>
    </source>
</evidence>
<comment type="subcellular location">
    <subcellularLocation>
        <location evidence="1">Membrane</location>
        <topology evidence="1">Single-pass type IV membrane protein</topology>
    </subcellularLocation>
</comment>
<dbReference type="InterPro" id="IPR000727">
    <property type="entry name" value="T_SNARE_dom"/>
</dbReference>
<keyword evidence="3 7" id="KW-0812">Transmembrane</keyword>
<comment type="similarity">
    <text evidence="2">Belongs to the syntaxin family.</text>
</comment>
<reference evidence="9 10" key="1">
    <citation type="submission" date="2016-07" db="EMBL/GenBank/DDBJ databases">
        <title>Draft genome of the white-rot fungus Obba rivulosa 3A-2.</title>
        <authorList>
            <consortium name="DOE Joint Genome Institute"/>
            <person name="Miettinen O."/>
            <person name="Riley R."/>
            <person name="Acob R."/>
            <person name="Barry K."/>
            <person name="Cullen D."/>
            <person name="De Vries R."/>
            <person name="Hainaut M."/>
            <person name="Hatakka A."/>
            <person name="Henrissat B."/>
            <person name="Hilden K."/>
            <person name="Kuo R."/>
            <person name="Labutti K."/>
            <person name="Lipzen A."/>
            <person name="Makela M.R."/>
            <person name="Sandor L."/>
            <person name="Spatafora J.W."/>
            <person name="Grigoriev I.V."/>
            <person name="Hibbett D.S."/>
        </authorList>
    </citation>
    <scope>NUCLEOTIDE SEQUENCE [LARGE SCALE GENOMIC DNA]</scope>
    <source>
        <strain evidence="9 10">3A-2</strain>
    </source>
</reference>
<protein>
    <submittedName>
        <fullName evidence="9">t-SNARE</fullName>
    </submittedName>
</protein>
<evidence type="ECO:0000256" key="7">
    <source>
        <dbReference type="SAM" id="Phobius"/>
    </source>
</evidence>
<dbReference type="AlphaFoldDB" id="A0A8E2DSJ0"/>
<dbReference type="FunFam" id="1.20.58.70:FF:000008">
    <property type="entry name" value="Syntaxin family protein"/>
    <property type="match status" value="1"/>
</dbReference>
<evidence type="ECO:0000256" key="2">
    <source>
        <dbReference type="ARBA" id="ARBA00009063"/>
    </source>
</evidence>
<evidence type="ECO:0000256" key="6">
    <source>
        <dbReference type="ARBA" id="ARBA00023136"/>
    </source>
</evidence>
<dbReference type="Proteomes" id="UP000250043">
    <property type="component" value="Unassembled WGS sequence"/>
</dbReference>
<dbReference type="GO" id="GO:0006887">
    <property type="term" value="P:exocytosis"/>
    <property type="evidence" value="ECO:0007669"/>
    <property type="project" value="TreeGrafter"/>
</dbReference>